<dbReference type="SUPFAM" id="SSF53697">
    <property type="entry name" value="SIS domain"/>
    <property type="match status" value="1"/>
</dbReference>
<keyword evidence="1" id="KW-0812">Transmembrane</keyword>
<dbReference type="Proteomes" id="UP000295711">
    <property type="component" value="Unassembled WGS sequence"/>
</dbReference>
<keyword evidence="1" id="KW-1133">Transmembrane helix</keyword>
<dbReference type="CDD" id="cd05710">
    <property type="entry name" value="SIS_1"/>
    <property type="match status" value="1"/>
</dbReference>
<dbReference type="GO" id="GO:0006047">
    <property type="term" value="P:UDP-N-acetylglucosamine metabolic process"/>
    <property type="evidence" value="ECO:0007669"/>
    <property type="project" value="TreeGrafter"/>
</dbReference>
<keyword evidence="4" id="KW-1185">Reference proteome</keyword>
<comment type="caution">
    <text evidence="3">The sequence shown here is derived from an EMBL/GenBank/DDBJ whole genome shotgun (WGS) entry which is preliminary data.</text>
</comment>
<dbReference type="CDD" id="cd05009">
    <property type="entry name" value="SIS_GlmS_GlmD_2"/>
    <property type="match status" value="1"/>
</dbReference>
<dbReference type="GO" id="GO:0004360">
    <property type="term" value="F:glutamine-fructose-6-phosphate transaminase (isomerizing) activity"/>
    <property type="evidence" value="ECO:0007669"/>
    <property type="project" value="TreeGrafter"/>
</dbReference>
<dbReference type="GO" id="GO:0006002">
    <property type="term" value="P:fructose 6-phosphate metabolic process"/>
    <property type="evidence" value="ECO:0007669"/>
    <property type="project" value="TreeGrafter"/>
</dbReference>
<dbReference type="GO" id="GO:0097367">
    <property type="term" value="F:carbohydrate derivative binding"/>
    <property type="evidence" value="ECO:0007669"/>
    <property type="project" value="InterPro"/>
</dbReference>
<dbReference type="InterPro" id="IPR046348">
    <property type="entry name" value="SIS_dom_sf"/>
</dbReference>
<reference evidence="3 4" key="1">
    <citation type="submission" date="2019-03" db="EMBL/GenBank/DDBJ databases">
        <title>Genomic Encyclopedia of Type Strains, Phase IV (KMG-IV): sequencing the most valuable type-strain genomes for metagenomic binning, comparative biology and taxonomic classification.</title>
        <authorList>
            <person name="Goeker M."/>
        </authorList>
    </citation>
    <scope>NUCLEOTIDE SEQUENCE [LARGE SCALE GENOMIC DNA]</scope>
    <source>
        <strain evidence="3 4">DSM 28559</strain>
    </source>
</reference>
<feature type="transmembrane region" description="Helical" evidence="1">
    <location>
        <begin position="188"/>
        <end position="209"/>
    </location>
</feature>
<protein>
    <submittedName>
        <fullName evidence="3">Fructoselysine-6-P-deglycase FrlB-like protein</fullName>
    </submittedName>
</protein>
<evidence type="ECO:0000256" key="1">
    <source>
        <dbReference type="SAM" id="Phobius"/>
    </source>
</evidence>
<dbReference type="OrthoDB" id="9782098at2"/>
<dbReference type="PANTHER" id="PTHR10937:SF14">
    <property type="entry name" value="FRUCTOSELYSINE 6-PHOSPHATE DEGLYCASE"/>
    <property type="match status" value="1"/>
</dbReference>
<evidence type="ECO:0000313" key="4">
    <source>
        <dbReference type="Proteomes" id="UP000295711"/>
    </source>
</evidence>
<dbReference type="InterPro" id="IPR035490">
    <property type="entry name" value="GlmS/FrlB_SIS"/>
</dbReference>
<dbReference type="Pfam" id="PF01380">
    <property type="entry name" value="SIS"/>
    <property type="match status" value="1"/>
</dbReference>
<dbReference type="PROSITE" id="PS51464">
    <property type="entry name" value="SIS"/>
    <property type="match status" value="1"/>
</dbReference>
<dbReference type="GO" id="GO:0006487">
    <property type="term" value="P:protein N-linked glycosylation"/>
    <property type="evidence" value="ECO:0007669"/>
    <property type="project" value="TreeGrafter"/>
</dbReference>
<dbReference type="Gene3D" id="3.40.50.10490">
    <property type="entry name" value="Glucose-6-phosphate isomerase like protein, domain 1"/>
    <property type="match status" value="1"/>
</dbReference>
<sequence length="322" mass="35819">MNVKEIVSAIKTDKPEIASVYFVGCGASQADLYPGKYFLDANAKKLRASLHTANEFYYSTPAGVGPDSIVVACSLSGGTPETVAAAQKATELGAEVISVTIDENSPLAAAGKYQIIHGFAKDYAAKMEKMTNVLALSCEILNTYEGYAHYEDMQDGFSKIYDLINDSVKTLMPRAQAFGKAYKDMPMLYVMSSGATAMVAYSFSMFLMMEMQWVASSSFNCGEFFHGPFEMVEKDVPYLLLMNDGPTRPMDARAMTFLQRFDTKLTVVDAKDFGLSSVIRSSVVEYFNPILLCGVLRMYAEQLSLERNHPLTMRRYMWKLEY</sequence>
<dbReference type="InterPro" id="IPR035488">
    <property type="entry name" value="FrlB_SIS"/>
</dbReference>
<dbReference type="EMBL" id="SLXA01000015">
    <property type="protein sequence ID" value="TCO82867.1"/>
    <property type="molecule type" value="Genomic_DNA"/>
</dbReference>
<dbReference type="AlphaFoldDB" id="A0A4R2L7E4"/>
<feature type="domain" description="SIS" evidence="2">
    <location>
        <begin position="6"/>
        <end position="151"/>
    </location>
</feature>
<proteinExistence type="predicted"/>
<dbReference type="InterPro" id="IPR024713">
    <property type="entry name" value="Fructosamine_deglycase_FrlB"/>
</dbReference>
<dbReference type="PANTHER" id="PTHR10937">
    <property type="entry name" value="GLUCOSAMINE--FRUCTOSE-6-PHOSPHATE AMINOTRANSFERASE, ISOMERIZING"/>
    <property type="match status" value="1"/>
</dbReference>
<dbReference type="InterPro" id="IPR001347">
    <property type="entry name" value="SIS_dom"/>
</dbReference>
<name>A0A4R2L7E4_9FIRM</name>
<dbReference type="PIRSF" id="PIRSF009290">
    <property type="entry name" value="FrlB"/>
    <property type="match status" value="1"/>
</dbReference>
<dbReference type="Gene3D" id="1.10.10.2240">
    <property type="match status" value="1"/>
</dbReference>
<organism evidence="3 4">
    <name type="scientific">Frisingicoccus caecimuris</name>
    <dbReference type="NCBI Taxonomy" id="1796636"/>
    <lineage>
        <taxon>Bacteria</taxon>
        <taxon>Bacillati</taxon>
        <taxon>Bacillota</taxon>
        <taxon>Clostridia</taxon>
        <taxon>Lachnospirales</taxon>
        <taxon>Lachnospiraceae</taxon>
        <taxon>Frisingicoccus</taxon>
    </lineage>
</organism>
<gene>
    <name evidence="3" type="ORF">EV212_11548</name>
</gene>
<evidence type="ECO:0000313" key="3">
    <source>
        <dbReference type="EMBL" id="TCO82867.1"/>
    </source>
</evidence>
<dbReference type="RefSeq" id="WP_132093692.1">
    <property type="nucleotide sequence ID" value="NZ_JANKAQ010000006.1"/>
</dbReference>
<evidence type="ECO:0000259" key="2">
    <source>
        <dbReference type="PROSITE" id="PS51464"/>
    </source>
</evidence>
<keyword evidence="1" id="KW-0472">Membrane</keyword>
<dbReference type="Gene3D" id="3.40.50.12570">
    <property type="match status" value="1"/>
</dbReference>
<accession>A0A4R2L7E4</accession>